<accession>A0A7E4UNQ9</accession>
<name>A0A7E4UNQ9_PANRE</name>
<dbReference type="WBParaSite" id="Pan_g10660.t1">
    <property type="protein sequence ID" value="Pan_g10660.t1"/>
    <property type="gene ID" value="Pan_g10660"/>
</dbReference>
<evidence type="ECO:0000313" key="2">
    <source>
        <dbReference type="WBParaSite" id="Pan_g10660.t1"/>
    </source>
</evidence>
<proteinExistence type="predicted"/>
<keyword evidence="1" id="KW-1185">Reference proteome</keyword>
<evidence type="ECO:0000313" key="1">
    <source>
        <dbReference type="Proteomes" id="UP000492821"/>
    </source>
</evidence>
<dbReference type="Proteomes" id="UP000492821">
    <property type="component" value="Unassembled WGS sequence"/>
</dbReference>
<dbReference type="AlphaFoldDB" id="A0A7E4UNQ9"/>
<protein>
    <submittedName>
        <fullName evidence="2">Secreted protein</fullName>
    </submittedName>
</protein>
<reference evidence="2" key="2">
    <citation type="submission" date="2020-10" db="UniProtKB">
        <authorList>
            <consortium name="WormBaseParasite"/>
        </authorList>
    </citation>
    <scope>IDENTIFICATION</scope>
</reference>
<reference evidence="1" key="1">
    <citation type="journal article" date="2013" name="Genetics">
        <title>The draft genome and transcriptome of Panagrellus redivivus are shaped by the harsh demands of a free-living lifestyle.</title>
        <authorList>
            <person name="Srinivasan J."/>
            <person name="Dillman A.R."/>
            <person name="Macchietto M.G."/>
            <person name="Heikkinen L."/>
            <person name="Lakso M."/>
            <person name="Fracchia K.M."/>
            <person name="Antoshechkin I."/>
            <person name="Mortazavi A."/>
            <person name="Wong G."/>
            <person name="Sternberg P.W."/>
        </authorList>
    </citation>
    <scope>NUCLEOTIDE SEQUENCE [LARGE SCALE GENOMIC DNA]</scope>
    <source>
        <strain evidence="1">MT8872</strain>
    </source>
</reference>
<sequence length="90" mass="10526">MFFIAIAVLKGVGSRFCSNRRILPHSLAKSTLRESEPSVNPSSNFERCQMDPRTPLIEFRISHDSPDWHWQRRSTVISIRCGQQHGFWRQ</sequence>
<organism evidence="1 2">
    <name type="scientific">Panagrellus redivivus</name>
    <name type="common">Microworm</name>
    <dbReference type="NCBI Taxonomy" id="6233"/>
    <lineage>
        <taxon>Eukaryota</taxon>
        <taxon>Metazoa</taxon>
        <taxon>Ecdysozoa</taxon>
        <taxon>Nematoda</taxon>
        <taxon>Chromadorea</taxon>
        <taxon>Rhabditida</taxon>
        <taxon>Tylenchina</taxon>
        <taxon>Panagrolaimomorpha</taxon>
        <taxon>Panagrolaimoidea</taxon>
        <taxon>Panagrolaimidae</taxon>
        <taxon>Panagrellus</taxon>
    </lineage>
</organism>